<evidence type="ECO:0000313" key="14">
    <source>
        <dbReference type="Proteomes" id="UP000245754"/>
    </source>
</evidence>
<evidence type="ECO:0000256" key="8">
    <source>
        <dbReference type="ARBA" id="ARBA00022989"/>
    </source>
</evidence>
<evidence type="ECO:0000256" key="7">
    <source>
        <dbReference type="ARBA" id="ARBA00022833"/>
    </source>
</evidence>
<dbReference type="NCBIfam" id="TIGR00054">
    <property type="entry name" value="RIP metalloprotease RseP"/>
    <property type="match status" value="1"/>
</dbReference>
<keyword evidence="14" id="KW-1185">Reference proteome</keyword>
<dbReference type="PROSITE" id="PS50106">
    <property type="entry name" value="PDZ"/>
    <property type="match status" value="1"/>
</dbReference>
<dbReference type="AlphaFoldDB" id="A0A316EZ65"/>
<evidence type="ECO:0000313" key="13">
    <source>
        <dbReference type="EMBL" id="PWK37536.1"/>
    </source>
</evidence>
<dbReference type="GO" id="GO:0016020">
    <property type="term" value="C:membrane"/>
    <property type="evidence" value="ECO:0007669"/>
    <property type="project" value="UniProtKB-SubCell"/>
</dbReference>
<evidence type="ECO:0000256" key="4">
    <source>
        <dbReference type="ARBA" id="ARBA00022670"/>
    </source>
</evidence>
<dbReference type="SUPFAM" id="SSF50156">
    <property type="entry name" value="PDZ domain-like"/>
    <property type="match status" value="2"/>
</dbReference>
<proteinExistence type="inferred from homology"/>
<dbReference type="InterPro" id="IPR041489">
    <property type="entry name" value="PDZ_6"/>
</dbReference>
<dbReference type="InterPro" id="IPR004387">
    <property type="entry name" value="Pept_M50_Zn"/>
</dbReference>
<dbReference type="GO" id="GO:0046872">
    <property type="term" value="F:metal ion binding"/>
    <property type="evidence" value="ECO:0007669"/>
    <property type="project" value="UniProtKB-KW"/>
</dbReference>
<dbReference type="GO" id="GO:0006508">
    <property type="term" value="P:proteolysis"/>
    <property type="evidence" value="ECO:0007669"/>
    <property type="project" value="UniProtKB-KW"/>
</dbReference>
<dbReference type="GO" id="GO:0004222">
    <property type="term" value="F:metalloendopeptidase activity"/>
    <property type="evidence" value="ECO:0007669"/>
    <property type="project" value="InterPro"/>
</dbReference>
<evidence type="ECO:0000256" key="3">
    <source>
        <dbReference type="ARBA" id="ARBA00007931"/>
    </source>
</evidence>
<keyword evidence="7 11" id="KW-0862">Zinc</keyword>
<dbReference type="RefSeq" id="WP_109581243.1">
    <property type="nucleotide sequence ID" value="NZ_QGGT01000001.1"/>
</dbReference>
<dbReference type="Pfam" id="PF02163">
    <property type="entry name" value="Peptidase_M50"/>
    <property type="match status" value="1"/>
</dbReference>
<dbReference type="InterPro" id="IPR008915">
    <property type="entry name" value="Peptidase_M50"/>
</dbReference>
<keyword evidence="4 13" id="KW-0645">Protease</keyword>
<dbReference type="InterPro" id="IPR036034">
    <property type="entry name" value="PDZ_sf"/>
</dbReference>
<evidence type="ECO:0000256" key="10">
    <source>
        <dbReference type="ARBA" id="ARBA00023136"/>
    </source>
</evidence>
<evidence type="ECO:0000256" key="5">
    <source>
        <dbReference type="ARBA" id="ARBA00022692"/>
    </source>
</evidence>
<dbReference type="SMART" id="SM00228">
    <property type="entry name" value="PDZ"/>
    <property type="match status" value="2"/>
</dbReference>
<dbReference type="PANTHER" id="PTHR42837:SF2">
    <property type="entry name" value="MEMBRANE METALLOPROTEASE ARASP2, CHLOROPLASTIC-RELATED"/>
    <property type="match status" value="1"/>
</dbReference>
<dbReference type="InterPro" id="IPR001478">
    <property type="entry name" value="PDZ"/>
</dbReference>
<keyword evidence="11" id="KW-0479">Metal-binding</keyword>
<reference evidence="13 14" key="1">
    <citation type="submission" date="2018-05" db="EMBL/GenBank/DDBJ databases">
        <title>Genomic Encyclopedia of Type Strains, Phase IV (KMG-V): Genome sequencing to study the core and pangenomes of soil and plant-associated prokaryotes.</title>
        <authorList>
            <person name="Whitman W."/>
        </authorList>
    </citation>
    <scope>NUCLEOTIDE SEQUENCE [LARGE SCALE GENOMIC DNA]</scope>
    <source>
        <strain evidence="13 14">SLV-132</strain>
    </source>
</reference>
<keyword evidence="6 11" id="KW-0378">Hydrolase</keyword>
<comment type="cofactor">
    <cofactor evidence="1 11">
        <name>Zn(2+)</name>
        <dbReference type="ChEBI" id="CHEBI:29105"/>
    </cofactor>
</comment>
<dbReference type="Pfam" id="PF17820">
    <property type="entry name" value="PDZ_6"/>
    <property type="match status" value="1"/>
</dbReference>
<evidence type="ECO:0000256" key="9">
    <source>
        <dbReference type="ARBA" id="ARBA00023049"/>
    </source>
</evidence>
<protein>
    <recommendedName>
        <fullName evidence="11">Zinc metalloprotease</fullName>
        <ecNumber evidence="11">3.4.24.-</ecNumber>
    </recommendedName>
</protein>
<sequence>MQTVIAFIVALCILIFVHEMGHYLAARACGVKVLRFSIGFGRPLAKWVSRGRDRTEWTLAAIPLGGYVKMLDERERDPEVDPPIDAAELPRAFNRQPVGKRFVIVAAGPLANFLLAIVFYMVLHAGGMREPVPVVAAPAAGTVAAEAGVREGDRVLSLTAHDSTEPIRSWNDLRMAVFSNGFDDAPAVLRVRGTDGAERDVRLGRLPNTGGNPEQDPLATLGLNLKGGPVTVAEVLPDSAAQRAGLRAGDQVVAFGGKPLTQASELIRAVRAQPGQSVVLGIQRGAERLDVPVTLDTAPGETPKDGGAAKPAGKLGAALNQAVQTEIVRYPLGQATVRAAAQVWNTSVLSLKLLGKMLIGEASLQNLSGPLTVADYAGRAANLGWQPFISFLALVSVSLGVLNLLPIPVLDGGHLLYYCVEFLTGRPVPDHWQATLQKVGIACILLLTSLALFNDVSRLFLARG</sequence>
<name>A0A316EZ65_9BURK</name>
<dbReference type="CDD" id="cd06163">
    <property type="entry name" value="S2P-M50_PDZ_RseP-like"/>
    <property type="match status" value="1"/>
</dbReference>
<evidence type="ECO:0000256" key="1">
    <source>
        <dbReference type="ARBA" id="ARBA00001947"/>
    </source>
</evidence>
<dbReference type="EC" id="3.4.24.-" evidence="11"/>
<evidence type="ECO:0000259" key="12">
    <source>
        <dbReference type="PROSITE" id="PS50106"/>
    </source>
</evidence>
<evidence type="ECO:0000256" key="2">
    <source>
        <dbReference type="ARBA" id="ARBA00004141"/>
    </source>
</evidence>
<keyword evidence="10 11" id="KW-0472">Membrane</keyword>
<keyword evidence="5 11" id="KW-0812">Transmembrane</keyword>
<comment type="caution">
    <text evidence="11">Lacks conserved residue(s) required for the propagation of feature annotation.</text>
</comment>
<accession>A0A316EZ65</accession>
<dbReference type="Gene3D" id="2.30.42.10">
    <property type="match status" value="2"/>
</dbReference>
<gene>
    <name evidence="13" type="ORF">C7419_1011418</name>
</gene>
<dbReference type="EMBL" id="QGGT01000001">
    <property type="protein sequence ID" value="PWK37536.1"/>
    <property type="molecule type" value="Genomic_DNA"/>
</dbReference>
<comment type="similarity">
    <text evidence="3 11">Belongs to the peptidase M50B family.</text>
</comment>
<keyword evidence="9 11" id="KW-0482">Metalloprotease</keyword>
<dbReference type="Proteomes" id="UP000245754">
    <property type="component" value="Unassembled WGS sequence"/>
</dbReference>
<keyword evidence="8 11" id="KW-1133">Transmembrane helix</keyword>
<feature type="domain" description="PDZ" evidence="12">
    <location>
        <begin position="200"/>
        <end position="268"/>
    </location>
</feature>
<comment type="caution">
    <text evidence="13">The sequence shown here is derived from an EMBL/GenBank/DDBJ whole genome shotgun (WGS) entry which is preliminary data.</text>
</comment>
<comment type="subcellular location">
    <subcellularLocation>
        <location evidence="2">Membrane</location>
        <topology evidence="2">Multi-pass membrane protein</topology>
    </subcellularLocation>
</comment>
<evidence type="ECO:0000256" key="11">
    <source>
        <dbReference type="RuleBase" id="RU362031"/>
    </source>
</evidence>
<evidence type="ECO:0000256" key="6">
    <source>
        <dbReference type="ARBA" id="ARBA00022801"/>
    </source>
</evidence>
<feature type="transmembrane region" description="Helical" evidence="11">
    <location>
        <begin position="102"/>
        <end position="123"/>
    </location>
</feature>
<dbReference type="OrthoDB" id="9782003at2"/>
<organism evidence="13 14">
    <name type="scientific">Cupriavidus plantarum</name>
    <dbReference type="NCBI Taxonomy" id="942865"/>
    <lineage>
        <taxon>Bacteria</taxon>
        <taxon>Pseudomonadati</taxon>
        <taxon>Pseudomonadota</taxon>
        <taxon>Betaproteobacteria</taxon>
        <taxon>Burkholderiales</taxon>
        <taxon>Burkholderiaceae</taxon>
        <taxon>Cupriavidus</taxon>
    </lineage>
</organism>
<dbReference type="PANTHER" id="PTHR42837">
    <property type="entry name" value="REGULATOR OF SIGMA-E PROTEASE RSEP"/>
    <property type="match status" value="1"/>
</dbReference>
<dbReference type="CDD" id="cd23081">
    <property type="entry name" value="cpPDZ_EcRseP-like"/>
    <property type="match status" value="1"/>
</dbReference>